<dbReference type="InterPro" id="IPR051693">
    <property type="entry name" value="UPF0046_metallophosphoest"/>
</dbReference>
<dbReference type="EMBL" id="JAEPRA010000009">
    <property type="protein sequence ID" value="KAG2180626.1"/>
    <property type="molecule type" value="Genomic_DNA"/>
</dbReference>
<proteinExistence type="predicted"/>
<dbReference type="Proteomes" id="UP000612746">
    <property type="component" value="Unassembled WGS sequence"/>
</dbReference>
<evidence type="ECO:0000259" key="1">
    <source>
        <dbReference type="Pfam" id="PF00149"/>
    </source>
</evidence>
<dbReference type="PANTHER" id="PTHR12905:SF0">
    <property type="entry name" value="CALCINEURIN-LIKE PHOSPHOESTERASE DOMAIN-CONTAINING PROTEIN"/>
    <property type="match status" value="1"/>
</dbReference>
<reference evidence="2" key="1">
    <citation type="submission" date="2020-12" db="EMBL/GenBank/DDBJ databases">
        <title>Metabolic potential, ecology and presence of endohyphal bacteria is reflected in genomic diversity of Mucoromycotina.</title>
        <authorList>
            <person name="Muszewska A."/>
            <person name="Okrasinska A."/>
            <person name="Steczkiewicz K."/>
            <person name="Drgas O."/>
            <person name="Orlowska M."/>
            <person name="Perlinska-Lenart U."/>
            <person name="Aleksandrzak-Piekarczyk T."/>
            <person name="Szatraj K."/>
            <person name="Zielenkiewicz U."/>
            <person name="Pilsyk S."/>
            <person name="Malc E."/>
            <person name="Mieczkowski P."/>
            <person name="Kruszewska J.S."/>
            <person name="Biernat P."/>
            <person name="Pawlowska J."/>
        </authorList>
    </citation>
    <scope>NUCLEOTIDE SEQUENCE</scope>
    <source>
        <strain evidence="2">WA0000051536</strain>
    </source>
</reference>
<dbReference type="GO" id="GO:0016787">
    <property type="term" value="F:hydrolase activity"/>
    <property type="evidence" value="ECO:0007669"/>
    <property type="project" value="InterPro"/>
</dbReference>
<comment type="caution">
    <text evidence="2">The sequence shown here is derived from an EMBL/GenBank/DDBJ whole genome shotgun (WGS) entry which is preliminary data.</text>
</comment>
<dbReference type="InterPro" id="IPR004843">
    <property type="entry name" value="Calcineurin-like_PHP"/>
</dbReference>
<dbReference type="OrthoDB" id="630188at2759"/>
<evidence type="ECO:0000313" key="3">
    <source>
        <dbReference type="Proteomes" id="UP000612746"/>
    </source>
</evidence>
<gene>
    <name evidence="2" type="ORF">INT44_003633</name>
</gene>
<dbReference type="InterPro" id="IPR029052">
    <property type="entry name" value="Metallo-depent_PP-like"/>
</dbReference>
<evidence type="ECO:0000313" key="2">
    <source>
        <dbReference type="EMBL" id="KAG2180626.1"/>
    </source>
</evidence>
<dbReference type="Pfam" id="PF00149">
    <property type="entry name" value="Metallophos"/>
    <property type="match status" value="1"/>
</dbReference>
<dbReference type="SUPFAM" id="SSF56300">
    <property type="entry name" value="Metallo-dependent phosphatases"/>
    <property type="match status" value="1"/>
</dbReference>
<keyword evidence="3" id="KW-1185">Reference proteome</keyword>
<dbReference type="Gene3D" id="3.60.21.10">
    <property type="match status" value="1"/>
</dbReference>
<protein>
    <recommendedName>
        <fullName evidence="1">Calcineurin-like phosphoesterase domain-containing protein</fullName>
    </recommendedName>
</protein>
<feature type="domain" description="Calcineurin-like phosphoesterase" evidence="1">
    <location>
        <begin position="28"/>
        <end position="210"/>
    </location>
</feature>
<sequence length="248" mass="28017">MSAKVYQLHKNAFGNADQTIPTKPANNLRIVCMSDTHGTTKFNFQVPDGDILVHAGDITRISNLQEFSNFINWMSSLPHSVKIVIAGNHDTVLDPDFHYLEERRKILDGFRQHDIIYLQNTGYRLPASLGGYLIYGSPYAPFHIGGAFMPYDLSDVWKTVPFDTDILVTHTPPYGIQDTTRRGLNVGCEHLLQKIKEIKPKVCIFGHIHEAYGVHEEDGTVYINACTSNSRYKATQIPVVLDLPKFRD</sequence>
<organism evidence="2 3">
    <name type="scientific">Umbelopsis vinacea</name>
    <dbReference type="NCBI Taxonomy" id="44442"/>
    <lineage>
        <taxon>Eukaryota</taxon>
        <taxon>Fungi</taxon>
        <taxon>Fungi incertae sedis</taxon>
        <taxon>Mucoromycota</taxon>
        <taxon>Mucoromycotina</taxon>
        <taxon>Umbelopsidomycetes</taxon>
        <taxon>Umbelopsidales</taxon>
        <taxon>Umbelopsidaceae</taxon>
        <taxon>Umbelopsis</taxon>
    </lineage>
</organism>
<dbReference type="AlphaFoldDB" id="A0A8H7PV23"/>
<name>A0A8H7PV23_9FUNG</name>
<dbReference type="CDD" id="cd07379">
    <property type="entry name" value="MPP_239FB"/>
    <property type="match status" value="1"/>
</dbReference>
<dbReference type="PANTHER" id="PTHR12905">
    <property type="entry name" value="METALLOPHOSPHOESTERASE"/>
    <property type="match status" value="1"/>
</dbReference>
<accession>A0A8H7PV23</accession>